<proteinExistence type="predicted"/>
<dbReference type="Proteomes" id="UP000235672">
    <property type="component" value="Unassembled WGS sequence"/>
</dbReference>
<name>A0A2J6PLT7_9HELO</name>
<reference evidence="1 2" key="1">
    <citation type="submission" date="2016-05" db="EMBL/GenBank/DDBJ databases">
        <title>A degradative enzymes factory behind the ericoid mycorrhizal symbiosis.</title>
        <authorList>
            <consortium name="DOE Joint Genome Institute"/>
            <person name="Martino E."/>
            <person name="Morin E."/>
            <person name="Grelet G."/>
            <person name="Kuo A."/>
            <person name="Kohler A."/>
            <person name="Daghino S."/>
            <person name="Barry K."/>
            <person name="Choi C."/>
            <person name="Cichocki N."/>
            <person name="Clum A."/>
            <person name="Copeland A."/>
            <person name="Hainaut M."/>
            <person name="Haridas S."/>
            <person name="Labutti K."/>
            <person name="Lindquist E."/>
            <person name="Lipzen A."/>
            <person name="Khouja H.-R."/>
            <person name="Murat C."/>
            <person name="Ohm R."/>
            <person name="Olson A."/>
            <person name="Spatafora J."/>
            <person name="Veneault-Fourrey C."/>
            <person name="Henrissat B."/>
            <person name="Grigoriev I."/>
            <person name="Martin F."/>
            <person name="Perotto S."/>
        </authorList>
    </citation>
    <scope>NUCLEOTIDE SEQUENCE [LARGE SCALE GENOMIC DNA]</scope>
    <source>
        <strain evidence="1 2">UAMH 7357</strain>
    </source>
</reference>
<protein>
    <submittedName>
        <fullName evidence="1">Uncharacterized protein</fullName>
    </submittedName>
</protein>
<organism evidence="1 2">
    <name type="scientific">Hyaloscypha hepaticicola</name>
    <dbReference type="NCBI Taxonomy" id="2082293"/>
    <lineage>
        <taxon>Eukaryota</taxon>
        <taxon>Fungi</taxon>
        <taxon>Dikarya</taxon>
        <taxon>Ascomycota</taxon>
        <taxon>Pezizomycotina</taxon>
        <taxon>Leotiomycetes</taxon>
        <taxon>Helotiales</taxon>
        <taxon>Hyaloscyphaceae</taxon>
        <taxon>Hyaloscypha</taxon>
    </lineage>
</organism>
<evidence type="ECO:0000313" key="1">
    <source>
        <dbReference type="EMBL" id="PMD14984.1"/>
    </source>
</evidence>
<gene>
    <name evidence="1" type="ORF">NA56DRAFT_734491</name>
</gene>
<dbReference type="AlphaFoldDB" id="A0A2J6PLT7"/>
<evidence type="ECO:0000313" key="2">
    <source>
        <dbReference type="Proteomes" id="UP000235672"/>
    </source>
</evidence>
<dbReference type="EMBL" id="KZ613517">
    <property type="protein sequence ID" value="PMD14984.1"/>
    <property type="molecule type" value="Genomic_DNA"/>
</dbReference>
<accession>A0A2J6PLT7</accession>
<sequence>MLDKKLEAVPTSAAFGFMYGFTSLRELKEVCDATYDYVFTLQNDVTRTAVRRNAAIMGEAVGVALGDVKFKVAMLFNHFLWMNLQKLLLKSRARHGSGFGYP</sequence>
<keyword evidence="2" id="KW-1185">Reference proteome</keyword>